<reference evidence="3" key="2">
    <citation type="submission" date="2021-01" db="EMBL/GenBank/DDBJ databases">
        <authorList>
            <person name="Mieszkin S."/>
            <person name="Pouder E."/>
            <person name="Alain K."/>
        </authorList>
    </citation>
    <scope>NUCLEOTIDE SEQUENCE</scope>
    <source>
        <strain evidence="3">HW T2.11</strain>
    </source>
</reference>
<dbReference type="Gene3D" id="3.40.50.2300">
    <property type="match status" value="1"/>
</dbReference>
<feature type="modified residue" description="4-aspartylphosphate" evidence="1">
    <location>
        <position position="60"/>
    </location>
</feature>
<comment type="caution">
    <text evidence="3">The sequence shown here is derived from an EMBL/GenBank/DDBJ whole genome shotgun (WGS) entry which is preliminary data.</text>
</comment>
<dbReference type="PROSITE" id="PS50110">
    <property type="entry name" value="RESPONSE_REGULATORY"/>
    <property type="match status" value="1"/>
</dbReference>
<reference evidence="3" key="1">
    <citation type="journal article" date="2021" name="Microorganisms">
        <title>Acidisoma silvae sp. nov. and Acidisomacellulosilytica sp. nov., Two Acidophilic Bacteria Isolated from Decaying Wood, Hydrolyzing Cellulose and Producing Poly-3-hydroxybutyrate.</title>
        <authorList>
            <person name="Mieszkin S."/>
            <person name="Pouder E."/>
            <person name="Uroz S."/>
            <person name="Simon-Colin C."/>
            <person name="Alain K."/>
        </authorList>
    </citation>
    <scope>NUCLEOTIDE SEQUENCE</scope>
    <source>
        <strain evidence="3">HW T2.11</strain>
    </source>
</reference>
<accession>A0A964E1I1</accession>
<keyword evidence="1" id="KW-0597">Phosphoprotein</keyword>
<dbReference type="RefSeq" id="WP_227323915.1">
    <property type="nucleotide sequence ID" value="NZ_JAESVB010000028.1"/>
</dbReference>
<organism evidence="3 4">
    <name type="scientific">Acidisoma silvae</name>
    <dbReference type="NCBI Taxonomy" id="2802396"/>
    <lineage>
        <taxon>Bacteria</taxon>
        <taxon>Pseudomonadati</taxon>
        <taxon>Pseudomonadota</taxon>
        <taxon>Alphaproteobacteria</taxon>
        <taxon>Acetobacterales</taxon>
        <taxon>Acidocellaceae</taxon>
        <taxon>Acidisoma</taxon>
    </lineage>
</organism>
<dbReference type="GO" id="GO:0000160">
    <property type="term" value="P:phosphorelay signal transduction system"/>
    <property type="evidence" value="ECO:0007669"/>
    <property type="project" value="InterPro"/>
</dbReference>
<dbReference type="EMBL" id="JAESVB010000028">
    <property type="protein sequence ID" value="MCB8878267.1"/>
    <property type="molecule type" value="Genomic_DNA"/>
</dbReference>
<name>A0A964E1I1_9PROT</name>
<sequence>MADGLLAGYHVLIAEDEPVLALLIEDLIQDAGGEVIGPFATVAETAAAVRSNKIDIAILDLSLKDGNAYPIADMLDTRAVPFIFLSGYGADSGPTDRHKWVWHSKPFVTEELLAKMKGLLLPYRD</sequence>
<protein>
    <submittedName>
        <fullName evidence="3">Response regulator</fullName>
    </submittedName>
</protein>
<dbReference type="Proteomes" id="UP000708298">
    <property type="component" value="Unassembled WGS sequence"/>
</dbReference>
<dbReference type="InterPro" id="IPR011006">
    <property type="entry name" value="CheY-like_superfamily"/>
</dbReference>
<evidence type="ECO:0000313" key="3">
    <source>
        <dbReference type="EMBL" id="MCB8878267.1"/>
    </source>
</evidence>
<dbReference type="Pfam" id="PF00072">
    <property type="entry name" value="Response_reg"/>
    <property type="match status" value="1"/>
</dbReference>
<gene>
    <name evidence="3" type="ORF">ASILVAE211_24020</name>
</gene>
<dbReference type="SMART" id="SM00448">
    <property type="entry name" value="REC"/>
    <property type="match status" value="1"/>
</dbReference>
<dbReference type="InterPro" id="IPR001789">
    <property type="entry name" value="Sig_transdc_resp-reg_receiver"/>
</dbReference>
<evidence type="ECO:0000259" key="2">
    <source>
        <dbReference type="PROSITE" id="PS50110"/>
    </source>
</evidence>
<dbReference type="AlphaFoldDB" id="A0A964E1I1"/>
<evidence type="ECO:0000256" key="1">
    <source>
        <dbReference type="PROSITE-ProRule" id="PRU00169"/>
    </source>
</evidence>
<dbReference type="SUPFAM" id="SSF52172">
    <property type="entry name" value="CheY-like"/>
    <property type="match status" value="1"/>
</dbReference>
<evidence type="ECO:0000313" key="4">
    <source>
        <dbReference type="Proteomes" id="UP000708298"/>
    </source>
</evidence>
<proteinExistence type="predicted"/>
<keyword evidence="4" id="KW-1185">Reference proteome</keyword>
<feature type="domain" description="Response regulatory" evidence="2">
    <location>
        <begin position="10"/>
        <end position="120"/>
    </location>
</feature>